<dbReference type="FunCoup" id="A0A090M2E5">
    <property type="interactions" value="1303"/>
</dbReference>
<dbReference type="GO" id="GO:0005634">
    <property type="term" value="C:nucleus"/>
    <property type="evidence" value="ECO:0007669"/>
    <property type="project" value="TreeGrafter"/>
</dbReference>
<evidence type="ECO:0000313" key="5">
    <source>
        <dbReference type="Proteomes" id="UP000009170"/>
    </source>
</evidence>
<sequence length="139" mass="15655">MEDDAEIKFLRRPVDTLRLGLGAAREVGSSTTKHPVEVMQEEHQSGREYRRKLEAMAFTHGAAIPAKLDIERQILSNVERLPGLVPSKRLGLSIVTGEIDRFGYEDYLGHESMREEAPRLDTHTLMEAKLKLGANVGRF</sequence>
<dbReference type="InParanoid" id="A0A090M2E5"/>
<keyword evidence="3" id="KW-0647">Proteasome</keyword>
<evidence type="ECO:0000313" key="4">
    <source>
        <dbReference type="EMBL" id="OUS48420.1"/>
    </source>
</evidence>
<keyword evidence="5" id="KW-1185">Reference proteome</keyword>
<accession>A0A454XWR9</accession>
<name>A0A090M2E5_OSTTA</name>
<evidence type="ECO:0000256" key="2">
    <source>
        <dbReference type="ARBA" id="ARBA00043974"/>
    </source>
</evidence>
<dbReference type="STRING" id="70448.A0A090M2E5"/>
<keyword evidence="1" id="KW-0143">Chaperone</keyword>
<comment type="similarity">
    <text evidence="2">Belongs to the POMP/UMP1 family.</text>
</comment>
<dbReference type="Proteomes" id="UP000009170">
    <property type="component" value="Unassembled WGS sequence"/>
</dbReference>
<reference evidence="4" key="3">
    <citation type="submission" date="2017-04" db="EMBL/GenBank/DDBJ databases">
        <title>Population genomics of picophytoplankton unveils novel chromosome hypervariability.</title>
        <authorList>
            <consortium name="DOE Joint Genome Institute"/>
            <person name="Blanc-Mathieu R."/>
            <person name="Krasovec M."/>
            <person name="Hebrard M."/>
            <person name="Yau S."/>
            <person name="Desgranges E."/>
            <person name="Martin J."/>
            <person name="Schackwitz W."/>
            <person name="Kuo A."/>
            <person name="Salin G."/>
            <person name="Donnadieu C."/>
            <person name="Desdevises Y."/>
            <person name="Sanchez-Ferandin S."/>
            <person name="Moreau H."/>
            <person name="Rivals E."/>
            <person name="Grigoriev I.V."/>
            <person name="Grimsley N."/>
            <person name="Eyre-Walker A."/>
            <person name="Piganeau G."/>
        </authorList>
    </citation>
    <scope>NUCLEOTIDE SEQUENCE [LARGE SCALE GENOMIC DNA]</scope>
    <source>
        <strain evidence="4">RCC 1115</strain>
    </source>
</reference>
<dbReference type="GO" id="GO:0005737">
    <property type="term" value="C:cytoplasm"/>
    <property type="evidence" value="ECO:0007669"/>
    <property type="project" value="TreeGrafter"/>
</dbReference>
<dbReference type="Pfam" id="PF05348">
    <property type="entry name" value="UMP1"/>
    <property type="match status" value="1"/>
</dbReference>
<reference evidence="3 5" key="1">
    <citation type="journal article" date="2006" name="Proc. Natl. Acad. Sci. U.S.A.">
        <title>Genome analysis of the smallest free-living eukaryote Ostreococcus tauri unveils many unique features.</title>
        <authorList>
            <person name="Derelle E."/>
            <person name="Ferraz C."/>
            <person name="Rombauts S."/>
            <person name="Rouze P."/>
            <person name="Worden A.Z."/>
            <person name="Robbens S."/>
            <person name="Partensky F."/>
            <person name="Degroeve S."/>
            <person name="Echeynie S."/>
            <person name="Cooke R."/>
            <person name="Saeys Y."/>
            <person name="Wuyts J."/>
            <person name="Jabbari K."/>
            <person name="Bowler C."/>
            <person name="Panaud O."/>
            <person name="Piegu B."/>
            <person name="Ball S.G."/>
            <person name="Ral J.-P."/>
            <person name="Bouget F.-Y."/>
            <person name="Piganeau G."/>
            <person name="De Baets B."/>
            <person name="Picard A."/>
            <person name="Delseny M."/>
            <person name="Demaille J."/>
            <person name="Van de Peer Y."/>
            <person name="Moreau H."/>
        </authorList>
    </citation>
    <scope>NUCLEOTIDE SEQUENCE [LARGE SCALE GENOMIC DNA]</scope>
    <source>
        <strain evidence="3 5">OTTH0595</strain>
    </source>
</reference>
<dbReference type="AlphaFoldDB" id="A0A090M2E5"/>
<gene>
    <name evidence="4" type="ORF">BE221DRAFT_189721</name>
    <name evidence="3" type="ORF">OT_ostta06g02660</name>
</gene>
<accession>A0A090M2E5</accession>
<dbReference type="EMBL" id="KZ155774">
    <property type="protein sequence ID" value="OUS48420.1"/>
    <property type="molecule type" value="Genomic_DNA"/>
</dbReference>
<reference evidence="3" key="2">
    <citation type="journal article" date="2014" name="BMC Genomics">
        <title>An improved genome of the model marine alga Ostreococcus tauri unfolds by assessing Illumina de novo assemblies.</title>
        <authorList>
            <person name="Blanc-Mathieu R."/>
            <person name="Verhelst B."/>
            <person name="Derelle E."/>
            <person name="Rombauts S."/>
            <person name="Bouget F.Y."/>
            <person name="Carre I."/>
            <person name="Chateau A."/>
            <person name="Eyre-Walker A."/>
            <person name="Grimsley N."/>
            <person name="Moreau H."/>
            <person name="Piegu B."/>
            <person name="Rivals E."/>
            <person name="Schackwitz W."/>
            <person name="Van de Peer Y."/>
            <person name="Piganeau G."/>
        </authorList>
    </citation>
    <scope>NUCLEOTIDE SEQUENCE</scope>
    <source>
        <strain evidence="3">RCC4221</strain>
    </source>
</reference>
<evidence type="ECO:0000256" key="1">
    <source>
        <dbReference type="ARBA" id="ARBA00023186"/>
    </source>
</evidence>
<dbReference type="PANTHER" id="PTHR12828:SF3">
    <property type="entry name" value="PROTEASOME MATURATION PROTEIN"/>
    <property type="match status" value="1"/>
</dbReference>
<evidence type="ECO:0000313" key="3">
    <source>
        <dbReference type="EMBL" id="CEF98390.1"/>
    </source>
</evidence>
<dbReference type="InterPro" id="IPR008012">
    <property type="entry name" value="Ump1"/>
</dbReference>
<dbReference type="GO" id="GO:0000502">
    <property type="term" value="C:proteasome complex"/>
    <property type="evidence" value="ECO:0007669"/>
    <property type="project" value="UniProtKB-KW"/>
</dbReference>
<organism evidence="3 5">
    <name type="scientific">Ostreococcus tauri</name>
    <name type="common">Marine green alga</name>
    <dbReference type="NCBI Taxonomy" id="70448"/>
    <lineage>
        <taxon>Eukaryota</taxon>
        <taxon>Viridiplantae</taxon>
        <taxon>Chlorophyta</taxon>
        <taxon>Mamiellophyceae</taxon>
        <taxon>Mamiellales</taxon>
        <taxon>Bathycoccaceae</taxon>
        <taxon>Ostreococcus</taxon>
    </lineage>
</organism>
<dbReference type="PANTHER" id="PTHR12828">
    <property type="entry name" value="PROTEASOME MATURATION PROTEIN UMP1"/>
    <property type="match status" value="1"/>
</dbReference>
<dbReference type="OrthoDB" id="15001at2759"/>
<accession>A0A1Y5IFS3</accession>
<proteinExistence type="inferred from homology"/>
<protein>
    <submittedName>
        <fullName evidence="3 4">Proteasome maturation factor UMP1</fullName>
    </submittedName>
</protein>
<dbReference type="EMBL" id="CAID01000006">
    <property type="protein sequence ID" value="CEF98390.1"/>
    <property type="molecule type" value="Genomic_DNA"/>
</dbReference>
<dbReference type="Proteomes" id="UP000195557">
    <property type="component" value="Unassembled WGS sequence"/>
</dbReference>
<dbReference type="GO" id="GO:0043248">
    <property type="term" value="P:proteasome assembly"/>
    <property type="evidence" value="ECO:0007669"/>
    <property type="project" value="InterPro"/>
</dbReference>